<evidence type="ECO:0000256" key="3">
    <source>
        <dbReference type="ARBA" id="ARBA00022737"/>
    </source>
</evidence>
<dbReference type="Pfam" id="PF08424">
    <property type="entry name" value="NRDE-2"/>
    <property type="match status" value="1"/>
</dbReference>
<keyword evidence="7" id="KW-1185">Reference proteome</keyword>
<feature type="compositionally biased region" description="Basic and acidic residues" evidence="5">
    <location>
        <begin position="105"/>
        <end position="146"/>
    </location>
</feature>
<feature type="region of interest" description="Disordered" evidence="5">
    <location>
        <begin position="1"/>
        <end position="183"/>
    </location>
</feature>
<evidence type="ECO:0000256" key="5">
    <source>
        <dbReference type="SAM" id="MobiDB-lite"/>
    </source>
</evidence>
<protein>
    <submittedName>
        <fullName evidence="6">DUF1740-domain-containing protein</fullName>
    </submittedName>
</protein>
<dbReference type="GO" id="GO:0031048">
    <property type="term" value="P:regulatory ncRNA-mediated heterochromatin formation"/>
    <property type="evidence" value="ECO:0007669"/>
    <property type="project" value="TreeGrafter"/>
</dbReference>
<accession>A0A3N4LNG5</accession>
<name>A0A3N4LNG5_9PEZI</name>
<dbReference type="GO" id="GO:1902369">
    <property type="term" value="P:negative regulation of RNA catabolic process"/>
    <property type="evidence" value="ECO:0007669"/>
    <property type="project" value="TreeGrafter"/>
</dbReference>
<dbReference type="SUPFAM" id="SSF48452">
    <property type="entry name" value="TPR-like"/>
    <property type="match status" value="1"/>
</dbReference>
<feature type="compositionally biased region" description="Basic residues" evidence="5">
    <location>
        <begin position="94"/>
        <end position="104"/>
    </location>
</feature>
<keyword evidence="4" id="KW-0539">Nucleus</keyword>
<keyword evidence="3" id="KW-0677">Repeat</keyword>
<evidence type="ECO:0000313" key="6">
    <source>
        <dbReference type="EMBL" id="RPB23208.1"/>
    </source>
</evidence>
<proteinExistence type="inferred from homology"/>
<evidence type="ECO:0000313" key="7">
    <source>
        <dbReference type="Proteomes" id="UP000267821"/>
    </source>
</evidence>
<dbReference type="InterPro" id="IPR011990">
    <property type="entry name" value="TPR-like_helical_dom_sf"/>
</dbReference>
<dbReference type="InParanoid" id="A0A3N4LNG5"/>
<reference evidence="6 7" key="1">
    <citation type="journal article" date="2018" name="Nat. Ecol. Evol.">
        <title>Pezizomycetes genomes reveal the molecular basis of ectomycorrhizal truffle lifestyle.</title>
        <authorList>
            <person name="Murat C."/>
            <person name="Payen T."/>
            <person name="Noel B."/>
            <person name="Kuo A."/>
            <person name="Morin E."/>
            <person name="Chen J."/>
            <person name="Kohler A."/>
            <person name="Krizsan K."/>
            <person name="Balestrini R."/>
            <person name="Da Silva C."/>
            <person name="Montanini B."/>
            <person name="Hainaut M."/>
            <person name="Levati E."/>
            <person name="Barry K.W."/>
            <person name="Belfiori B."/>
            <person name="Cichocki N."/>
            <person name="Clum A."/>
            <person name="Dockter R.B."/>
            <person name="Fauchery L."/>
            <person name="Guy J."/>
            <person name="Iotti M."/>
            <person name="Le Tacon F."/>
            <person name="Lindquist E.A."/>
            <person name="Lipzen A."/>
            <person name="Malagnac F."/>
            <person name="Mello A."/>
            <person name="Molinier V."/>
            <person name="Miyauchi S."/>
            <person name="Poulain J."/>
            <person name="Riccioni C."/>
            <person name="Rubini A."/>
            <person name="Sitrit Y."/>
            <person name="Splivallo R."/>
            <person name="Traeger S."/>
            <person name="Wang M."/>
            <person name="Zifcakova L."/>
            <person name="Wipf D."/>
            <person name="Zambonelli A."/>
            <person name="Paolocci F."/>
            <person name="Nowrousian M."/>
            <person name="Ottonello S."/>
            <person name="Baldrian P."/>
            <person name="Spatafora J.W."/>
            <person name="Henrissat B."/>
            <person name="Nagy L.G."/>
            <person name="Aury J.M."/>
            <person name="Wincker P."/>
            <person name="Grigoriev I.V."/>
            <person name="Bonfante P."/>
            <person name="Martin F.M."/>
        </authorList>
    </citation>
    <scope>NUCLEOTIDE SEQUENCE [LARGE SCALE GENOMIC DNA]</scope>
    <source>
        <strain evidence="6 7">ATCC MYA-4762</strain>
    </source>
</reference>
<dbReference type="Proteomes" id="UP000267821">
    <property type="component" value="Unassembled WGS sequence"/>
</dbReference>
<dbReference type="InterPro" id="IPR013633">
    <property type="entry name" value="NRDE-2"/>
</dbReference>
<organism evidence="6 7">
    <name type="scientific">Terfezia boudieri ATCC MYA-4762</name>
    <dbReference type="NCBI Taxonomy" id="1051890"/>
    <lineage>
        <taxon>Eukaryota</taxon>
        <taxon>Fungi</taxon>
        <taxon>Dikarya</taxon>
        <taxon>Ascomycota</taxon>
        <taxon>Pezizomycotina</taxon>
        <taxon>Pezizomycetes</taxon>
        <taxon>Pezizales</taxon>
        <taxon>Pezizaceae</taxon>
        <taxon>Terfezia</taxon>
    </lineage>
</organism>
<dbReference type="GO" id="GO:0006396">
    <property type="term" value="P:RNA processing"/>
    <property type="evidence" value="ECO:0007669"/>
    <property type="project" value="InterPro"/>
</dbReference>
<dbReference type="PANTHER" id="PTHR13471:SF0">
    <property type="entry name" value="NUCLEAR EXOSOME REGULATOR NRDE2"/>
    <property type="match status" value="1"/>
</dbReference>
<dbReference type="GO" id="GO:0071013">
    <property type="term" value="C:catalytic step 2 spliceosome"/>
    <property type="evidence" value="ECO:0007669"/>
    <property type="project" value="TreeGrafter"/>
</dbReference>
<dbReference type="SMART" id="SM00386">
    <property type="entry name" value="HAT"/>
    <property type="match status" value="4"/>
</dbReference>
<dbReference type="InterPro" id="IPR003107">
    <property type="entry name" value="HAT"/>
</dbReference>
<dbReference type="OrthoDB" id="297219at2759"/>
<dbReference type="Gene3D" id="1.25.40.10">
    <property type="entry name" value="Tetratricopeptide repeat domain"/>
    <property type="match status" value="2"/>
</dbReference>
<evidence type="ECO:0000256" key="1">
    <source>
        <dbReference type="ARBA" id="ARBA00004123"/>
    </source>
</evidence>
<gene>
    <name evidence="6" type="ORF">L211DRAFT_838730</name>
</gene>
<dbReference type="STRING" id="1051890.A0A3N4LNG5"/>
<dbReference type="AlphaFoldDB" id="A0A3N4LNG5"/>
<dbReference type="EMBL" id="ML121547">
    <property type="protein sequence ID" value="RPB23208.1"/>
    <property type="molecule type" value="Genomic_DNA"/>
</dbReference>
<comment type="subcellular location">
    <subcellularLocation>
        <location evidence="1">Nucleus</location>
    </subcellularLocation>
</comment>
<dbReference type="PANTHER" id="PTHR13471">
    <property type="entry name" value="TETRATRICOPEPTIDE-LIKE HELICAL"/>
    <property type="match status" value="1"/>
</dbReference>
<evidence type="ECO:0000256" key="4">
    <source>
        <dbReference type="ARBA" id="ARBA00023242"/>
    </source>
</evidence>
<evidence type="ECO:0000256" key="2">
    <source>
        <dbReference type="ARBA" id="ARBA00009265"/>
    </source>
</evidence>
<comment type="similarity">
    <text evidence="2">Belongs to the NRDE2 family.</text>
</comment>
<feature type="compositionally biased region" description="Basic and acidic residues" evidence="5">
    <location>
        <begin position="75"/>
        <end position="93"/>
    </location>
</feature>
<sequence length="1268" mass="146039">MSPSRRESELQESVVRTIPKFSSFRPPPTSSENQTGGSGGPVQRSVPKFSSFIPPVHGPESSVPFNVASDSDCAGPRHRDCQRSCSLHRDRSRERAHRHHRSKERRREHDKEHYREGSREKTSHLDNTKRSKNREREKERHRDRESSRRHRAREVDEDESRKRKEPVPKATIGDILPWDDENPSGAKPFYINTKGDPANLIYGTIHRYSIPQYHRYGKGSIVGLSPDIRIIQDKGDGKGLVLASRTERAEHYKRGVNGERKYRFALPDADGTRRLKVITEADRGGRGKPGIEFDHGLEYVPLLSRRNKNGGQDSNEENMHERLLFHLAGDRNQYPEDEDLEYASESDDEMDEMSAWNSAQIRQEQLEIQRRVDSNPSDISAWLGLVAHQDKVLYSGDGRKKRATIAERKSTAEIKLSILGKAMEKMPQDDWKGRERLWEYWFDVAGETWEPERLLSKYRSTLRQYPTMHSVWVKYLNFRQTDFDSFRYSEMMGCYEQCLEVLRTAILNKDKSDQDIPRLEEIALYVIFRALNLMREAGYIELSIASLQGLLELNLFAPKNVLSQYPLSSHASYDSTMEQLRDFWDSEVLRAGEEGAEGWYRYVERDNEGPVPEGVRKKGAEEDDMDIDRDDPFGWWIQKETNATERRGAWPARVVDETEEDDPFNVVLSTDILRWMFCLSNENVRRSLVTRMLEFCGLPGCFLAQEQKSEKETDSHLDTFLCGYGLESGRWFWPQRDEKPSKLIIWEGMEPERQGDIMDEPFGFKLNNGYPMTADMLFGRQNGEWAYSLREVSNSGDSLTANIHMARRVLKMLIDGPVVDYRYSEKLALFYWALEWWTDPVKAQKMAKKLLKKYRTSLLLYSAYAQIEWRMGNIDAARKIFSTALGMCGSSSEDSRRDSILLWRTWTWEEIMDGNKREALSVLLSIPSGKFSGDREKHDSAFSNAARLRAKRFLQEEQDRLASLGLLEYAFAYNEAMALMEYLSPFAESKSTTLDVSSSLPIYDSLLKELRDRGLSNSRPYEIGLMNGKIRLLYHHARTSRSFRMALLREALEEAIVEVKQSSRKVNTLLWSLYAWNEGRSRIEGRIRGWLKDQVVGPGGKESTVAGYGFAIWAESRMTGNNVHAVRKLFEEAVDCPSTRASVALWKRYIEFEIREREPTRAKLALFRALRCCPWSKDIAMLAFTKLMTVLGFEELKKMLAIVTTEKELRVYDTTTLEDFLEDLGDKGGQALYPGISGVGGVGGSKRQKVINLLEDASPHSEGEMDED</sequence>